<sequence length="54" mass="5942">MPAAVAATAITLKGFRVGPKIRLEDSFTLEQELGSKLCPRNDFAKMEIAAFLHH</sequence>
<dbReference type="EMBL" id="JASCZI010030293">
    <property type="protein sequence ID" value="MED6120748.1"/>
    <property type="molecule type" value="Genomic_DNA"/>
</dbReference>
<protein>
    <submittedName>
        <fullName evidence="1">Uncharacterized protein</fullName>
    </submittedName>
</protein>
<keyword evidence="2" id="KW-1185">Reference proteome</keyword>
<reference evidence="1 2" key="1">
    <citation type="journal article" date="2023" name="Plants (Basel)">
        <title>Bridging the Gap: Combining Genomics and Transcriptomics Approaches to Understand Stylosanthes scabra, an Orphan Legume from the Brazilian Caatinga.</title>
        <authorList>
            <person name="Ferreira-Neto J.R.C."/>
            <person name="da Silva M.D."/>
            <person name="Binneck E."/>
            <person name="de Melo N.F."/>
            <person name="da Silva R.H."/>
            <person name="de Melo A.L.T.M."/>
            <person name="Pandolfi V."/>
            <person name="Bustamante F.O."/>
            <person name="Brasileiro-Vidal A.C."/>
            <person name="Benko-Iseppon A.M."/>
        </authorList>
    </citation>
    <scope>NUCLEOTIDE SEQUENCE [LARGE SCALE GENOMIC DNA]</scope>
    <source>
        <tissue evidence="1">Leaves</tissue>
    </source>
</reference>
<proteinExistence type="predicted"/>
<organism evidence="1 2">
    <name type="scientific">Stylosanthes scabra</name>
    <dbReference type="NCBI Taxonomy" id="79078"/>
    <lineage>
        <taxon>Eukaryota</taxon>
        <taxon>Viridiplantae</taxon>
        <taxon>Streptophyta</taxon>
        <taxon>Embryophyta</taxon>
        <taxon>Tracheophyta</taxon>
        <taxon>Spermatophyta</taxon>
        <taxon>Magnoliopsida</taxon>
        <taxon>eudicotyledons</taxon>
        <taxon>Gunneridae</taxon>
        <taxon>Pentapetalae</taxon>
        <taxon>rosids</taxon>
        <taxon>fabids</taxon>
        <taxon>Fabales</taxon>
        <taxon>Fabaceae</taxon>
        <taxon>Papilionoideae</taxon>
        <taxon>50 kb inversion clade</taxon>
        <taxon>dalbergioids sensu lato</taxon>
        <taxon>Dalbergieae</taxon>
        <taxon>Pterocarpus clade</taxon>
        <taxon>Stylosanthes</taxon>
    </lineage>
</organism>
<evidence type="ECO:0000313" key="2">
    <source>
        <dbReference type="Proteomes" id="UP001341840"/>
    </source>
</evidence>
<evidence type="ECO:0000313" key="1">
    <source>
        <dbReference type="EMBL" id="MED6120748.1"/>
    </source>
</evidence>
<name>A0ABU6R9U2_9FABA</name>
<dbReference type="Proteomes" id="UP001341840">
    <property type="component" value="Unassembled WGS sequence"/>
</dbReference>
<accession>A0ABU6R9U2</accession>
<comment type="caution">
    <text evidence="1">The sequence shown here is derived from an EMBL/GenBank/DDBJ whole genome shotgun (WGS) entry which is preliminary data.</text>
</comment>
<gene>
    <name evidence="1" type="ORF">PIB30_024037</name>
</gene>